<keyword evidence="2" id="KW-1185">Reference proteome</keyword>
<dbReference type="EMBL" id="KV426111">
    <property type="protein sequence ID" value="KZV87943.1"/>
    <property type="molecule type" value="Genomic_DNA"/>
</dbReference>
<protein>
    <submittedName>
        <fullName evidence="1">Uncharacterized protein</fullName>
    </submittedName>
</protein>
<evidence type="ECO:0000313" key="2">
    <source>
        <dbReference type="Proteomes" id="UP000077266"/>
    </source>
</evidence>
<dbReference type="OrthoDB" id="3219396at2759"/>
<name>A0A165EXY9_EXIGL</name>
<reference evidence="1 2" key="1">
    <citation type="journal article" date="2016" name="Mol. Biol. Evol.">
        <title>Comparative Genomics of Early-Diverging Mushroom-Forming Fungi Provides Insights into the Origins of Lignocellulose Decay Capabilities.</title>
        <authorList>
            <person name="Nagy L.G."/>
            <person name="Riley R."/>
            <person name="Tritt A."/>
            <person name="Adam C."/>
            <person name="Daum C."/>
            <person name="Floudas D."/>
            <person name="Sun H."/>
            <person name="Yadav J.S."/>
            <person name="Pangilinan J."/>
            <person name="Larsson K.H."/>
            <person name="Matsuura K."/>
            <person name="Barry K."/>
            <person name="Labutti K."/>
            <person name="Kuo R."/>
            <person name="Ohm R.A."/>
            <person name="Bhattacharya S.S."/>
            <person name="Shirouzu T."/>
            <person name="Yoshinaga Y."/>
            <person name="Martin F.M."/>
            <person name="Grigoriev I.V."/>
            <person name="Hibbett D.S."/>
        </authorList>
    </citation>
    <scope>NUCLEOTIDE SEQUENCE [LARGE SCALE GENOMIC DNA]</scope>
    <source>
        <strain evidence="1 2">HHB12029</strain>
    </source>
</reference>
<proteinExistence type="predicted"/>
<dbReference type="Proteomes" id="UP000077266">
    <property type="component" value="Unassembled WGS sequence"/>
</dbReference>
<sequence length="484" mass="54203">MVTIDDLPNELLPRVFDDCTSISDFFRRSHVSKRWREASYEHPMYCRDVQLLASDIPLFLKRLNHRPLQTVNVVCQGSHQPVLDAISENLHRIAQLELHDEDEGVLLWTLGHPAPALETLELWSRANKQRQAHIPRHFLGGGEAPRLTSLKLMEVIFPFADIGSACFPSVRSVEIVHRNVTKGPYGGWAIPADALDRLAAIFPGLESLHLELYALDLGIAGWGPPPIPEFPADAPSEATGTFLARLRELELQDCVASWSTVRHIPLSDIQKVTISRRAIEQQSIVACIPTDGQVAISIDIDDDLDGILKISSVEGHTERALLSDHENCYGPNDLETLLVRTSWRITTLSISTIAWDGLLAVAFVGAFAALNTLRIIVPNDYWYAYRVENDPEERFTLVMPSLRVVLLDRVPVLEGYSWNRSLLESFLASIEFDSQLATLALRGMTLNEDMDRAERTAFRREVVCSTAGSWLEVALELEEATEES</sequence>
<dbReference type="AlphaFoldDB" id="A0A165EXY9"/>
<dbReference type="Gene3D" id="1.20.1280.50">
    <property type="match status" value="1"/>
</dbReference>
<dbReference type="SUPFAM" id="SSF81383">
    <property type="entry name" value="F-box domain"/>
    <property type="match status" value="1"/>
</dbReference>
<evidence type="ECO:0000313" key="1">
    <source>
        <dbReference type="EMBL" id="KZV87943.1"/>
    </source>
</evidence>
<dbReference type="InParanoid" id="A0A165EXY9"/>
<organism evidence="1 2">
    <name type="scientific">Exidia glandulosa HHB12029</name>
    <dbReference type="NCBI Taxonomy" id="1314781"/>
    <lineage>
        <taxon>Eukaryota</taxon>
        <taxon>Fungi</taxon>
        <taxon>Dikarya</taxon>
        <taxon>Basidiomycota</taxon>
        <taxon>Agaricomycotina</taxon>
        <taxon>Agaricomycetes</taxon>
        <taxon>Auriculariales</taxon>
        <taxon>Exidiaceae</taxon>
        <taxon>Exidia</taxon>
    </lineage>
</organism>
<dbReference type="InterPro" id="IPR036047">
    <property type="entry name" value="F-box-like_dom_sf"/>
</dbReference>
<accession>A0A165EXY9</accession>
<gene>
    <name evidence="1" type="ORF">EXIGLDRAFT_723216</name>
</gene>